<comment type="caution">
    <text evidence="1">The sequence shown here is derived from an EMBL/GenBank/DDBJ whole genome shotgun (WGS) entry which is preliminary data.</text>
</comment>
<sequence>MSVISRFGYGGGRKRPAGMDYLIVTADSHCSIGGKRLKNIEELHHVIQSVRAKNLSAKRWNLEWVMENEELFNPVTSHLDNLKSTVVPVKIKAEPMAKNQTEVDECVG</sequence>
<dbReference type="Proteomes" id="UP001159363">
    <property type="component" value="Chromosome 3"/>
</dbReference>
<reference evidence="1 2" key="1">
    <citation type="submission" date="2023-02" db="EMBL/GenBank/DDBJ databases">
        <title>LHISI_Scaffold_Assembly.</title>
        <authorList>
            <person name="Stuart O.P."/>
            <person name="Cleave R."/>
            <person name="Magrath M.J.L."/>
            <person name="Mikheyev A.S."/>
        </authorList>
    </citation>
    <scope>NUCLEOTIDE SEQUENCE [LARGE SCALE GENOMIC DNA]</scope>
    <source>
        <strain evidence="1">Daus_M_001</strain>
        <tissue evidence="1">Leg muscle</tissue>
    </source>
</reference>
<accession>A0ABQ9I012</accession>
<keyword evidence="2" id="KW-1185">Reference proteome</keyword>
<proteinExistence type="predicted"/>
<gene>
    <name evidence="1" type="ORF">PR048_009357</name>
</gene>
<evidence type="ECO:0000313" key="2">
    <source>
        <dbReference type="Proteomes" id="UP001159363"/>
    </source>
</evidence>
<protein>
    <submittedName>
        <fullName evidence="1">Uncharacterized protein</fullName>
    </submittedName>
</protein>
<evidence type="ECO:0000313" key="1">
    <source>
        <dbReference type="EMBL" id="KAJ8889852.1"/>
    </source>
</evidence>
<dbReference type="EMBL" id="JARBHB010000003">
    <property type="protein sequence ID" value="KAJ8889852.1"/>
    <property type="molecule type" value="Genomic_DNA"/>
</dbReference>
<name>A0ABQ9I012_9NEOP</name>
<organism evidence="1 2">
    <name type="scientific">Dryococelus australis</name>
    <dbReference type="NCBI Taxonomy" id="614101"/>
    <lineage>
        <taxon>Eukaryota</taxon>
        <taxon>Metazoa</taxon>
        <taxon>Ecdysozoa</taxon>
        <taxon>Arthropoda</taxon>
        <taxon>Hexapoda</taxon>
        <taxon>Insecta</taxon>
        <taxon>Pterygota</taxon>
        <taxon>Neoptera</taxon>
        <taxon>Polyneoptera</taxon>
        <taxon>Phasmatodea</taxon>
        <taxon>Verophasmatodea</taxon>
        <taxon>Anareolatae</taxon>
        <taxon>Phasmatidae</taxon>
        <taxon>Eurycanthinae</taxon>
        <taxon>Dryococelus</taxon>
    </lineage>
</organism>